<keyword evidence="4" id="KW-0067">ATP-binding</keyword>
<dbReference type="Gene3D" id="1.10.510.10">
    <property type="entry name" value="Transferase(Phosphotransferase) domain 1"/>
    <property type="match status" value="1"/>
</dbReference>
<dbReference type="InterPro" id="IPR000719">
    <property type="entry name" value="Prot_kinase_dom"/>
</dbReference>
<reference evidence="7" key="1">
    <citation type="journal article" date="2023" name="bioRxiv">
        <title>Improved chromosome-level genome assembly for marigold (Tagetes erecta).</title>
        <authorList>
            <person name="Jiang F."/>
            <person name="Yuan L."/>
            <person name="Wang S."/>
            <person name="Wang H."/>
            <person name="Xu D."/>
            <person name="Wang A."/>
            <person name="Fan W."/>
        </authorList>
    </citation>
    <scope>NUCLEOTIDE SEQUENCE</scope>
    <source>
        <strain evidence="7">WSJ</strain>
        <tissue evidence="7">Leaf</tissue>
    </source>
</reference>
<dbReference type="SMART" id="SM00220">
    <property type="entry name" value="S_TKc"/>
    <property type="match status" value="1"/>
</dbReference>
<dbReference type="PROSITE" id="PS00108">
    <property type="entry name" value="PROTEIN_KINASE_ST"/>
    <property type="match status" value="1"/>
</dbReference>
<feature type="compositionally biased region" description="Low complexity" evidence="5">
    <location>
        <begin position="339"/>
        <end position="351"/>
    </location>
</feature>
<evidence type="ECO:0000259" key="6">
    <source>
        <dbReference type="PROSITE" id="PS50011"/>
    </source>
</evidence>
<accession>A0AAD8L798</accession>
<name>A0AAD8L798_TARER</name>
<gene>
    <name evidence="7" type="ORF">QVD17_02824</name>
</gene>
<dbReference type="InterPro" id="IPR008271">
    <property type="entry name" value="Ser/Thr_kinase_AS"/>
</dbReference>
<dbReference type="FunFam" id="3.30.200.20:FF:000177">
    <property type="entry name" value="Cysteine-rich receptor-like protein kinase 2"/>
    <property type="match status" value="1"/>
</dbReference>
<evidence type="ECO:0000313" key="8">
    <source>
        <dbReference type="Proteomes" id="UP001229421"/>
    </source>
</evidence>
<evidence type="ECO:0000313" key="7">
    <source>
        <dbReference type="EMBL" id="KAK1437039.1"/>
    </source>
</evidence>
<evidence type="ECO:0000256" key="4">
    <source>
        <dbReference type="ARBA" id="ARBA00022840"/>
    </source>
</evidence>
<dbReference type="AlphaFoldDB" id="A0AAD8L798"/>
<dbReference type="FunFam" id="1.10.510.10:FF:001543">
    <property type="entry name" value="Cysteine-rich receptor-like protein kinase 41"/>
    <property type="match status" value="1"/>
</dbReference>
<dbReference type="InterPro" id="IPR001245">
    <property type="entry name" value="Ser-Thr/Tyr_kinase_cat_dom"/>
</dbReference>
<dbReference type="GO" id="GO:0005524">
    <property type="term" value="F:ATP binding"/>
    <property type="evidence" value="ECO:0007669"/>
    <property type="project" value="UniProtKB-KW"/>
</dbReference>
<keyword evidence="1" id="KW-0808">Transferase</keyword>
<keyword evidence="3" id="KW-0418">Kinase</keyword>
<proteinExistence type="predicted"/>
<feature type="region of interest" description="Disordered" evidence="5">
    <location>
        <begin position="332"/>
        <end position="351"/>
    </location>
</feature>
<keyword evidence="2" id="KW-0547">Nucleotide-binding</keyword>
<dbReference type="GO" id="GO:0004672">
    <property type="term" value="F:protein kinase activity"/>
    <property type="evidence" value="ECO:0007669"/>
    <property type="project" value="InterPro"/>
</dbReference>
<dbReference type="Proteomes" id="UP001229421">
    <property type="component" value="Unassembled WGS sequence"/>
</dbReference>
<dbReference type="InterPro" id="IPR052059">
    <property type="entry name" value="CR_Ser/Thr_kinase"/>
</dbReference>
<dbReference type="Pfam" id="PF07714">
    <property type="entry name" value="PK_Tyr_Ser-Thr"/>
    <property type="match status" value="1"/>
</dbReference>
<keyword evidence="8" id="KW-1185">Reference proteome</keyword>
<protein>
    <recommendedName>
        <fullName evidence="6">Protein kinase domain-containing protein</fullName>
    </recommendedName>
</protein>
<sequence>MSLLSRFLDCLKCHRSASSGAGAGDADVEDESWGLFFDLQTLEVATNFFSESNKLGHGGFGPVYKGLLGNGEQVAIKKLSLTSRQGIREFTNEVKLLVNIQHRNLVMLLGCCVQGPEKMLVYEYLPNKSLDYILFDKRRSQSLRWTQRFQIIVGVIRGLVYLHEEAPVRIIHRDIKASNILLDDKLNPKISDFGLARLFPGDETHLHTFRISGTHGYMAPEYAMQGYLSVKADVFSFGVLVLEIVSGRKVSDRELGADLLTYTWSLFQSGKQLELVDETIDTYNTSEVLMCIQLALLCCQAIVGDRPDMNTIHFMVSNDSFTLPAPGKPGLQGRIGRWTTTTDSSAPLTTTKRSTTISSVQDFSINSISCSSINEGR</sequence>
<evidence type="ECO:0000256" key="1">
    <source>
        <dbReference type="ARBA" id="ARBA00022679"/>
    </source>
</evidence>
<dbReference type="SUPFAM" id="SSF56112">
    <property type="entry name" value="Protein kinase-like (PK-like)"/>
    <property type="match status" value="1"/>
</dbReference>
<dbReference type="Gene3D" id="3.30.200.20">
    <property type="entry name" value="Phosphorylase Kinase, domain 1"/>
    <property type="match status" value="1"/>
</dbReference>
<evidence type="ECO:0000256" key="5">
    <source>
        <dbReference type="SAM" id="MobiDB-lite"/>
    </source>
</evidence>
<evidence type="ECO:0000256" key="2">
    <source>
        <dbReference type="ARBA" id="ARBA00022741"/>
    </source>
</evidence>
<dbReference type="CDD" id="cd14066">
    <property type="entry name" value="STKc_IRAK"/>
    <property type="match status" value="1"/>
</dbReference>
<feature type="domain" description="Protein kinase" evidence="6">
    <location>
        <begin position="49"/>
        <end position="316"/>
    </location>
</feature>
<dbReference type="InterPro" id="IPR011009">
    <property type="entry name" value="Kinase-like_dom_sf"/>
</dbReference>
<dbReference type="PANTHER" id="PTHR47973">
    <property type="entry name" value="CYSTEINE-RICH RECEPTOR-LIKE PROTEIN KINASE 3"/>
    <property type="match status" value="1"/>
</dbReference>
<organism evidence="7 8">
    <name type="scientific">Tagetes erecta</name>
    <name type="common">African marigold</name>
    <dbReference type="NCBI Taxonomy" id="13708"/>
    <lineage>
        <taxon>Eukaryota</taxon>
        <taxon>Viridiplantae</taxon>
        <taxon>Streptophyta</taxon>
        <taxon>Embryophyta</taxon>
        <taxon>Tracheophyta</taxon>
        <taxon>Spermatophyta</taxon>
        <taxon>Magnoliopsida</taxon>
        <taxon>eudicotyledons</taxon>
        <taxon>Gunneridae</taxon>
        <taxon>Pentapetalae</taxon>
        <taxon>asterids</taxon>
        <taxon>campanulids</taxon>
        <taxon>Asterales</taxon>
        <taxon>Asteraceae</taxon>
        <taxon>Asteroideae</taxon>
        <taxon>Heliantheae alliance</taxon>
        <taxon>Tageteae</taxon>
        <taxon>Tagetes</taxon>
    </lineage>
</organism>
<comment type="caution">
    <text evidence="7">The sequence shown here is derived from an EMBL/GenBank/DDBJ whole genome shotgun (WGS) entry which is preliminary data.</text>
</comment>
<dbReference type="PROSITE" id="PS50011">
    <property type="entry name" value="PROTEIN_KINASE_DOM"/>
    <property type="match status" value="1"/>
</dbReference>
<evidence type="ECO:0000256" key="3">
    <source>
        <dbReference type="ARBA" id="ARBA00022777"/>
    </source>
</evidence>
<dbReference type="EMBL" id="JAUHHV010000001">
    <property type="protein sequence ID" value="KAK1437039.1"/>
    <property type="molecule type" value="Genomic_DNA"/>
</dbReference>